<dbReference type="InterPro" id="IPR006073">
    <property type="entry name" value="GTP-bd"/>
</dbReference>
<organism evidence="2 3">
    <name type="scientific">Tigriopus californicus</name>
    <name type="common">Marine copepod</name>
    <dbReference type="NCBI Taxonomy" id="6832"/>
    <lineage>
        <taxon>Eukaryota</taxon>
        <taxon>Metazoa</taxon>
        <taxon>Ecdysozoa</taxon>
        <taxon>Arthropoda</taxon>
        <taxon>Crustacea</taxon>
        <taxon>Multicrustacea</taxon>
        <taxon>Hexanauplia</taxon>
        <taxon>Copepoda</taxon>
        <taxon>Harpacticoida</taxon>
        <taxon>Harpacticidae</taxon>
        <taxon>Tigriopus</taxon>
    </lineage>
</organism>
<dbReference type="SUPFAM" id="SSF52540">
    <property type="entry name" value="P-loop containing nucleoside triphosphate hydrolases"/>
    <property type="match status" value="1"/>
</dbReference>
<evidence type="ECO:0000313" key="3">
    <source>
        <dbReference type="Proteomes" id="UP000318571"/>
    </source>
</evidence>
<dbReference type="GO" id="GO:0005525">
    <property type="term" value="F:GTP binding"/>
    <property type="evidence" value="ECO:0007669"/>
    <property type="project" value="InterPro"/>
</dbReference>
<dbReference type="Pfam" id="PF01926">
    <property type="entry name" value="MMR_HSR1"/>
    <property type="match status" value="1"/>
</dbReference>
<accession>A0A553PGS9</accession>
<evidence type="ECO:0000259" key="1">
    <source>
        <dbReference type="Pfam" id="PF01926"/>
    </source>
</evidence>
<dbReference type="OMA" id="FKTHTSA"/>
<reference evidence="2 3" key="1">
    <citation type="journal article" date="2018" name="Nat. Ecol. Evol.">
        <title>Genomic signatures of mitonuclear coevolution across populations of Tigriopus californicus.</title>
        <authorList>
            <person name="Barreto F.S."/>
            <person name="Watson E.T."/>
            <person name="Lima T.G."/>
            <person name="Willett C.S."/>
            <person name="Edmands S."/>
            <person name="Li W."/>
            <person name="Burton R.S."/>
        </authorList>
    </citation>
    <scope>NUCLEOTIDE SEQUENCE [LARGE SCALE GENOMIC DNA]</scope>
    <source>
        <strain evidence="2 3">San Diego</strain>
    </source>
</reference>
<sequence>MAEQCYIGIVGMQDAGKTTLINKIWGVGERTGNFSHTMVPVIYEVHKKVSVVDFPGSTSLDYHAKTFSICGAMNNLILVIVPFTGDINQGIAREISEVFSVMAESESTKVLLCINKSGYELPNALREEMKGLKYPLAKLKKRFASTLNTYFVGLESKFKVSEDNIFFTDWMVGDTPEMKELGIIGVDGIKNEIGKYLIRQKIISDNNTLNREVFPPMNVRTGNIALLSVQQFFAALYYLFVRLWVG</sequence>
<protein>
    <recommendedName>
        <fullName evidence="1">G domain-containing protein</fullName>
    </recommendedName>
</protein>
<proteinExistence type="predicted"/>
<evidence type="ECO:0000313" key="2">
    <source>
        <dbReference type="EMBL" id="TRY76886.1"/>
    </source>
</evidence>
<dbReference type="Proteomes" id="UP000318571">
    <property type="component" value="Chromosome 5"/>
</dbReference>
<name>A0A553PGS9_TIGCA</name>
<gene>
    <name evidence="2" type="ORF">TCAL_14729</name>
</gene>
<feature type="domain" description="G" evidence="1">
    <location>
        <begin position="7"/>
        <end position="116"/>
    </location>
</feature>
<dbReference type="CDD" id="cd00882">
    <property type="entry name" value="Ras_like_GTPase"/>
    <property type="match status" value="1"/>
</dbReference>
<dbReference type="InterPro" id="IPR027417">
    <property type="entry name" value="P-loop_NTPase"/>
</dbReference>
<dbReference type="Gene3D" id="3.40.50.300">
    <property type="entry name" value="P-loop containing nucleotide triphosphate hydrolases"/>
    <property type="match status" value="1"/>
</dbReference>
<comment type="caution">
    <text evidence="2">The sequence shown here is derived from an EMBL/GenBank/DDBJ whole genome shotgun (WGS) entry which is preliminary data.</text>
</comment>
<dbReference type="EMBL" id="VCGU01000004">
    <property type="protein sequence ID" value="TRY76886.1"/>
    <property type="molecule type" value="Genomic_DNA"/>
</dbReference>
<dbReference type="AlphaFoldDB" id="A0A553PGS9"/>
<dbReference type="PANTHER" id="PTHR14143:SF1">
    <property type="entry name" value="IRG-TYPE G DOMAIN-CONTAINING PROTEIN"/>
    <property type="match status" value="1"/>
</dbReference>
<dbReference type="PANTHER" id="PTHR14143">
    <property type="entry name" value="INTERFERON-INDUCIBLE GTPASE FAMILY MEMBER"/>
    <property type="match status" value="1"/>
</dbReference>
<keyword evidence="3" id="KW-1185">Reference proteome</keyword>